<sequence length="69" mass="7934">MFIGGIGIGILKNHYAVILLPKNIRSGIDHLYHHSRDRVRCVRTVIALACSVFYRNQLRVVDLLVDRTF</sequence>
<reference evidence="1" key="1">
    <citation type="submission" date="2018-06" db="EMBL/GenBank/DDBJ databases">
        <authorList>
            <person name="Zhirakovskaya E."/>
        </authorList>
    </citation>
    <scope>NUCLEOTIDE SEQUENCE</scope>
</reference>
<name>A0A3B1DBJ7_9ZZZZ</name>
<proteinExistence type="predicted"/>
<evidence type="ECO:0000313" key="1">
    <source>
        <dbReference type="EMBL" id="VAX40216.1"/>
    </source>
</evidence>
<gene>
    <name evidence="1" type="ORF">MNBD_PLANCTO02-2712</name>
</gene>
<protein>
    <submittedName>
        <fullName evidence="1">Uncharacterized protein</fullName>
    </submittedName>
</protein>
<accession>A0A3B1DBJ7</accession>
<dbReference type="AlphaFoldDB" id="A0A3B1DBJ7"/>
<organism evidence="1">
    <name type="scientific">hydrothermal vent metagenome</name>
    <dbReference type="NCBI Taxonomy" id="652676"/>
    <lineage>
        <taxon>unclassified sequences</taxon>
        <taxon>metagenomes</taxon>
        <taxon>ecological metagenomes</taxon>
    </lineage>
</organism>
<dbReference type="EMBL" id="UOGL01000412">
    <property type="protein sequence ID" value="VAX40216.1"/>
    <property type="molecule type" value="Genomic_DNA"/>
</dbReference>